<organism evidence="1 2">
    <name type="scientific">Candidatus Paracaedimonas acanthamoebae</name>
    <dbReference type="NCBI Taxonomy" id="244581"/>
    <lineage>
        <taxon>Bacteria</taxon>
        <taxon>Pseudomonadati</taxon>
        <taxon>Pseudomonadota</taxon>
        <taxon>Alphaproteobacteria</taxon>
        <taxon>Holosporales</taxon>
        <taxon>Caedimonadaceae</taxon>
        <taxon>Candidatus Paracaedimonas</taxon>
    </lineage>
</organism>
<name>A0A8J7PN52_9PROT</name>
<dbReference type="EMBL" id="JAFKGL010000036">
    <property type="protein sequence ID" value="MBN9413723.1"/>
    <property type="molecule type" value="Genomic_DNA"/>
</dbReference>
<proteinExistence type="predicted"/>
<sequence length="385" mass="44716">MDDFYAKNKDYFIPPESRFRGRFQIEKSINLCSIGILRILLRESEIQISFQTLSDSNGKPIVASNSSVDQWKQEYIQKDKDFHLLAWPTDKSGKLLSVDFLKERALDKFLFDLDLSKVKSGDKFQVIFGEMERFLGAVKEVIKKIKPENPVPLSALSSEEKDLLNKLNKFTEADSFPNLLENTTQAVLDVWKAFLENGYLDPENAQRKIFMDHILSQEIKDELTRLEVEKYSHFLGVSLEDYIKSDEDIRTCLDRFRPNSLGPNPKKEQHSETLFTAWIEHNRSKLEETISPPEITLIYFLYTHKSTCKNCEELSYNSISRTPISRTPFLISFSEIFKNNGVENFSDITDLSLNLEDFKRLSGEEKPSDIHPWKGIVRIPVQYQM</sequence>
<evidence type="ECO:0000313" key="1">
    <source>
        <dbReference type="EMBL" id="MBN9413723.1"/>
    </source>
</evidence>
<dbReference type="AlphaFoldDB" id="A0A8J7PN52"/>
<dbReference type="Proteomes" id="UP000664414">
    <property type="component" value="Unassembled WGS sequence"/>
</dbReference>
<gene>
    <name evidence="1" type="ORF">J0H12_07395</name>
</gene>
<evidence type="ECO:0000313" key="2">
    <source>
        <dbReference type="Proteomes" id="UP000664414"/>
    </source>
</evidence>
<comment type="caution">
    <text evidence="1">The sequence shown here is derived from an EMBL/GenBank/DDBJ whole genome shotgun (WGS) entry which is preliminary data.</text>
</comment>
<accession>A0A8J7PN52</accession>
<protein>
    <submittedName>
        <fullName evidence="1">Uncharacterized protein</fullName>
    </submittedName>
</protein>
<reference evidence="1" key="1">
    <citation type="submission" date="2021-02" db="EMBL/GenBank/DDBJ databases">
        <title>Thiocyanate and organic carbon inputs drive convergent selection for specific autotrophic Afipia and Thiobacillus strains within complex microbiomes.</title>
        <authorList>
            <person name="Huddy R.J."/>
            <person name="Sachdeva R."/>
            <person name="Kadzinga F."/>
            <person name="Kantor R.S."/>
            <person name="Harrison S.T.L."/>
            <person name="Banfield J.F."/>
        </authorList>
    </citation>
    <scope>NUCLEOTIDE SEQUENCE</scope>
    <source>
        <strain evidence="1">SCN18_10_11_15_R4_P_38_20</strain>
    </source>
</reference>